<dbReference type="Proteomes" id="UP000603453">
    <property type="component" value="Unassembled WGS sequence"/>
</dbReference>
<dbReference type="InterPro" id="IPR035983">
    <property type="entry name" value="Hect_E3_ubiquitin_ligase"/>
</dbReference>
<accession>A0A8H7VGN2</accession>
<dbReference type="FunFam" id="3.90.1750.10:FF:000003">
    <property type="entry name" value="E3 ubiquitin-protein ligase UPL1"/>
    <property type="match status" value="1"/>
</dbReference>
<comment type="similarity">
    <text evidence="10">Belongs to the UPL family. TOM1/PTR1 subfamily.</text>
</comment>
<dbReference type="Gene3D" id="1.25.10.10">
    <property type="entry name" value="Leucine-rich Repeat Variant"/>
    <property type="match status" value="1"/>
</dbReference>
<protein>
    <recommendedName>
        <fullName evidence="4">HECT-type E3 ubiquitin transferase</fullName>
        <ecNumber evidence="4">2.3.2.26</ecNumber>
    </recommendedName>
</protein>
<evidence type="ECO:0000256" key="3">
    <source>
        <dbReference type="ARBA" id="ARBA00004906"/>
    </source>
</evidence>
<dbReference type="PROSITE" id="PS50030">
    <property type="entry name" value="UBA"/>
    <property type="match status" value="1"/>
</dbReference>
<evidence type="ECO:0000256" key="7">
    <source>
        <dbReference type="ARBA" id="ARBA00022786"/>
    </source>
</evidence>
<sequence length="3478" mass="392738">MKITRAPSRKLAPLPSELATMVEHVVNDEQDQIKIWANLKEWHFPRSDLFQFIGVLNRFDTILETTCQYYELSEKHIQKEPFQVETKETLLVILTLSKLLFENCTNRNLYNSYEHLNNLLNTTDVDILEAVLKLMLKPAQRVNNPKAVQFSFLAPQDKVTELARGGSIADLISPHGKEDKVTMSFYRTGDIDEGLQVVSIRADQTTSDSDLFWKIVKEYRIPIEYHFELLNRIRIANHAEEPDVRHQLLIIRFISIVIMAHTMSETIAQNRVFLYEPHLVPQIAQLISYDHHIPIDIQTYALYALDGIARHRTKVTEVLSAFNASANHGILLHLLRQFSQGTTGIIYYPERDKERKPRLNKKIKLFLSVYTVDFIDALFNLLSFLFQTQAGGQMLMSAGIMSTLIGIMDGDIKKSDIHIKVLIKVVGLLDTIMNNVNTSFSSFCNANGLNSLLKVIATQVDACIAQHGVDNYDALTLVKNTLRFLIRMMESNDTADGLRNLIESSIPHTIKKVMEHHALFGPSVFSLVVNVATTFIHNEPTSLSVLQEIKLPQTFLKTFVEYDQPNCEVLMAAVHAFGAICLNSAGLDMFAEARPLPHFFQLMTSPSFVTNPAEVGGVTVLGTTMDELIRHHPKLKGEVFVCANQLLLRVIEVGNAEEGKPLDNSHQLVYERQAKDLSNERAECLLLGHVDLVSRFLEGFLRNADNIKEFVNYGGPELLLSYYALPMLPFNFSVSNAFDSLSFVFRVISDVSPMPFANLITKKVYESSRFIFTDELDQMKSSVYPYINVDGTDKEFLEKGNQLFRKCSILFGYIGLLSTVFANAILTNSKNAIKLVEWAVKSNEEWGNLIMLLGDIHRTMVWQNILLRESVPKAWYITSNQANIDDSVDLKDPRVINVRRFKILLSEIPPALMPVLQGIIKVSVNRRPSTISSSSELSLFQRSELVAENIAEVFRDNLGYMHDDSPICKYDYYASMFSMISMLLLDDRSRTALETPIAVAFERIGNVDLLADTLLSQFWKAAETQIEGKTDEENNNNSELQRINTCIELLLAILHHLGSSKLFHNSPHTNILTTADSDDFFGNRSLLNPFHWMANMQYKLSGLYLYLESPHLHKFSRHVLHSLLRCITQNMKAEGERQRGMKPLTNKEDDPTYQANRTALTEMGFDADLVDTALRRFDGNGICALDNLFSRRLVEHPVEDGPPTLDITPELQCSNPLTEAEFAAGVRILVNMWYDQTLATEALRENNNLAQAALSLSRYEPTAIRMPSVTSAPTESDHVDNENADSNENDDDEYEDIETDDEEEEITEESLKDEEELDQARVDAFCNIKPTSSKKEASEVLHRLDTVRETMRSKIPQILARLVDERSDIDFEVRDLMVVLCCGDPNKLSQNTKQTIRLFFGENHGHGETTDKRAMFESSINKIRIFALMLREPAMQDVMSLLITTMSEFMDWFDFLDLIVTNPDMPDPKWLTTLFLILEAGLAQADEPKEEPLVDMDTPEMKKSIEDKPSPVTVTAANRTTLMNYCINLLKTESLSQDNLISTLRILVRLTKHHDAAAQFVALGGLEPLFKRPSKSFEVIKIQQAYIIMILRHIIEDKSVLMNCMREWLSFWFTAPPSRYLDVSTYIRNNNSIALRDPETFVEVSSQICRLTNFKSGNYKNIRYIGLDGVKEEPLTNDHESSVVIHFLLNQLVMTQSEKEESNIKIGYTGFILQCLLELISSYPLCKHDIVVFNNNQSLDVTDSGLSNHARIRQSILFTLVNKLLPFNAINPTTDGERKRQGISMCVASLLVAMCYDTTHVSHTRAENTPEEALTEIRKHVLDVVYRSFKDALQSSNTSTTSAKYIRYFALAELCHRILNARPASISPAAAAAQSNTKEDTVLVVAKLMLEKKFVPVLISVISDVDVNYPHAKMILNSILRPLEQLTKLAIRIDRSSPEGEKKTTDKKDHEEDEHDIYLPMDTDEDNDAAEEEVSDLYRNSSLAMYDGTVLEEESSDESSDDDIEMASSGEELDGDEDDEQRSNSDGFETVDGSDNEEGGEDQEMDELMRNHRFHHSDTEDENGNDSSDDGSDSDSSSESGVSYESSSYETDNESLNSDRSDSVHSDDSREMAWHLEDINDESGYMSRNPHEDGHTGRHHHGSRQIMQAEIMTDSDDDGMDVDQSDLDEDGDSDDLDPEELEDVERNLELFARGSPLRDGVHMINPTIRGSLNTATGSSSGVGRSFDRDNIILHPLLRNAANPNATASADGSFTPDTAVLSGTNSNHLQAYEDIIGGSAVRILETLLSQQHQRNNPSVTTETTPNATTVIPVSTTASNVPEAEDSATSQENKDTLNLLQEFQSMQSADRWIQEVQMVYISSVASAKAAKLTNTLISRLIKIAKEEEEKGITQGEPENESGRTENVPMDMDVSDSDDGSSGEDGQTGMRIEVEVHGEEEEEEEGHSDEEEQERVIVTINGEEVDITGTGIDAEFLEALPDDLRAEVLSQQMAERRASIQSIEEDTISPEFLAALPIDIRNEVIRQETMERNRREARQQSAGPNETENGNRNLPVAVNVTELNGIQMHPNLGLAQRSSYDFQSTASGPAARDNTSTWRIGRSSENSQFGITTSVSNNNSRKAMLHRDAIRIVDRTQLATLARLLFVPQSISKPLLNRLLLNLCENSKTRGDLLSLLICILQDGSSDLASVDRSFTQMSMLSASKSQTTANVSEEASTEKPEQPTEHAKSDENAPNLITQRCLEILYYVVTWNDRSLAYFLTENESFGQLKRQQSLNRKSKNKDKTTAKYPILILVGLLDRPSFLNNTVLMGQLMNLLATMCRPFPSLVKKYKEKMESMKTKEDADTEVNEKQHHHAPRPPSIPDQYLEKIVDVLSMGECSSYTFQYTLSVLSHLSTLDGALDTIIERLILTANTSGQQIIIDLQKLLTILEKYKPGTELEGSALAQFSAATSHQTKLLRVLKAMDYLYTRKRNVSTNGNQPEENEKLVLEIYNKLDFLPLWTMLGSCLTVIQEREDLINVATVLLPLVESFMAVSKYSANKGYTVTVTKSEKKAPSTEDFFFDFTEEHKKILNIMVRNNPSLMSGSFSLLVHNPKILEFDNKRSYFNQQLHKRTEPREHHPPLQLNVRRAHVFEDTYRQLQGRTGKEIKYGKLNVQFHNEEGVDAGGVAREWFSVLARQMFDPNYALFITSAADKLTYQPNRLSVVNPDHLSYFKCVGRIIGKAIHDGRLLDAYFTRSFYKLMLGRSVDYRDVEAVDPAYYKSLVWMLDNDITDIIDLTFSVENDDFGTNDIIDLKPNGRNIQVTEANKHEYVTLITEQKLVLAIKDQVNAFLEGFHDIIPAQLIQIFNEQELELLISGLPDIDIDEWKANTVYEGYTLSSPQIQWFWRAVRSFDQEERAKLLQFATGTSKVPLEGFSELQGSNGVQKFQIHKEFGDVNRLPSAHTCFNQIDLPQYLSYEDLRSNLFKAISECSTGFAFQ</sequence>
<feature type="compositionally biased region" description="Acidic residues" evidence="12">
    <location>
        <begin position="2410"/>
        <end position="2419"/>
    </location>
</feature>
<keyword evidence="6" id="KW-0808">Transferase</keyword>
<feature type="region of interest" description="Disordered" evidence="12">
    <location>
        <begin position="1934"/>
        <end position="2178"/>
    </location>
</feature>
<dbReference type="InterPro" id="IPR010309">
    <property type="entry name" value="E3_Ub_ligase_DUF908"/>
</dbReference>
<comment type="pathway">
    <text evidence="3">Protein modification; protein ubiquitination.</text>
</comment>
<dbReference type="Pfam" id="PF00632">
    <property type="entry name" value="HECT"/>
    <property type="match status" value="1"/>
</dbReference>
<keyword evidence="9" id="KW-0539">Nucleus</keyword>
<feature type="region of interest" description="Disordered" evidence="12">
    <location>
        <begin position="2386"/>
        <end position="2425"/>
    </location>
</feature>
<feature type="compositionally biased region" description="Acidic residues" evidence="12">
    <location>
        <begin position="2032"/>
        <end position="2046"/>
    </location>
</feature>
<evidence type="ECO:0000256" key="6">
    <source>
        <dbReference type="ARBA" id="ARBA00022679"/>
    </source>
</evidence>
<dbReference type="GO" id="GO:0005737">
    <property type="term" value="C:cytoplasm"/>
    <property type="evidence" value="ECO:0007669"/>
    <property type="project" value="TreeGrafter"/>
</dbReference>
<dbReference type="GO" id="GO:0051028">
    <property type="term" value="P:mRNA transport"/>
    <property type="evidence" value="ECO:0007669"/>
    <property type="project" value="UniProtKB-KW"/>
</dbReference>
<dbReference type="SUPFAM" id="SSF56204">
    <property type="entry name" value="Hect, E3 ligase catalytic domain"/>
    <property type="match status" value="1"/>
</dbReference>
<feature type="domain" description="UBA" evidence="13">
    <location>
        <begin position="1147"/>
        <end position="1191"/>
    </location>
</feature>
<gene>
    <name evidence="15" type="ORF">INT47_001103</name>
</gene>
<dbReference type="InterPro" id="IPR015940">
    <property type="entry name" value="UBA"/>
</dbReference>
<dbReference type="FunFam" id="3.30.2160.10:FF:000001">
    <property type="entry name" value="E3 ubiquitin-protein ligase NEDD4-like"/>
    <property type="match status" value="1"/>
</dbReference>
<comment type="subcellular location">
    <subcellularLocation>
        <location evidence="2">Nucleus</location>
    </subcellularLocation>
</comment>
<feature type="region of interest" description="Disordered" evidence="12">
    <location>
        <begin position="2527"/>
        <end position="2550"/>
    </location>
</feature>
<dbReference type="InterPro" id="IPR025527">
    <property type="entry name" value="HUWE1/Rev1_UBM"/>
</dbReference>
<evidence type="ECO:0000256" key="10">
    <source>
        <dbReference type="ARBA" id="ARBA00034494"/>
    </source>
</evidence>
<feature type="region of interest" description="Disordered" evidence="12">
    <location>
        <begin position="2834"/>
        <end position="2861"/>
    </location>
</feature>
<dbReference type="FunFam" id="3.30.2410.10:FF:000004">
    <property type="entry name" value="E3 ubiquitin-protein ligase HUWE1, variant"/>
    <property type="match status" value="1"/>
</dbReference>
<evidence type="ECO:0000256" key="5">
    <source>
        <dbReference type="ARBA" id="ARBA00022448"/>
    </source>
</evidence>
<feature type="compositionally biased region" description="Basic and acidic residues" evidence="12">
    <location>
        <begin position="2097"/>
        <end position="2118"/>
    </location>
</feature>
<feature type="compositionally biased region" description="Basic and acidic residues" evidence="12">
    <location>
        <begin position="2714"/>
        <end position="2729"/>
    </location>
</feature>
<dbReference type="SUPFAM" id="SSF46934">
    <property type="entry name" value="UBA-like"/>
    <property type="match status" value="1"/>
</dbReference>
<dbReference type="Pfam" id="PF06025">
    <property type="entry name" value="DUF913"/>
    <property type="match status" value="2"/>
</dbReference>
<name>A0A8H7VGN2_9FUNG</name>
<evidence type="ECO:0000313" key="16">
    <source>
        <dbReference type="Proteomes" id="UP000603453"/>
    </source>
</evidence>
<evidence type="ECO:0000256" key="9">
    <source>
        <dbReference type="ARBA" id="ARBA00023242"/>
    </source>
</evidence>
<dbReference type="InterPro" id="IPR009060">
    <property type="entry name" value="UBA-like_sf"/>
</dbReference>
<feature type="active site" description="Glycyl thioester intermediate" evidence="11">
    <location>
        <position position="3445"/>
    </location>
</feature>
<evidence type="ECO:0000256" key="8">
    <source>
        <dbReference type="ARBA" id="ARBA00022816"/>
    </source>
</evidence>
<evidence type="ECO:0000259" key="13">
    <source>
        <dbReference type="PROSITE" id="PS50030"/>
    </source>
</evidence>
<dbReference type="Gene3D" id="3.30.2410.10">
    <property type="entry name" value="Hect, E3 ligase catalytic domain"/>
    <property type="match status" value="1"/>
</dbReference>
<dbReference type="GO" id="GO:0006511">
    <property type="term" value="P:ubiquitin-dependent protein catabolic process"/>
    <property type="evidence" value="ECO:0007669"/>
    <property type="project" value="TreeGrafter"/>
</dbReference>
<keyword evidence="7 11" id="KW-0833">Ubl conjugation pathway</keyword>
<feature type="compositionally biased region" description="Acidic residues" evidence="12">
    <location>
        <begin position="1962"/>
        <end position="1975"/>
    </location>
</feature>
<dbReference type="GO" id="GO:0061630">
    <property type="term" value="F:ubiquitin protein ligase activity"/>
    <property type="evidence" value="ECO:0007669"/>
    <property type="project" value="UniProtKB-EC"/>
</dbReference>
<evidence type="ECO:0000256" key="2">
    <source>
        <dbReference type="ARBA" id="ARBA00004123"/>
    </source>
</evidence>
<keyword evidence="5" id="KW-0813">Transport</keyword>
<reference evidence="15" key="1">
    <citation type="submission" date="2020-12" db="EMBL/GenBank/DDBJ databases">
        <title>Metabolic potential, ecology and presence of endohyphal bacteria is reflected in genomic diversity of Mucoromycotina.</title>
        <authorList>
            <person name="Muszewska A."/>
            <person name="Okrasinska A."/>
            <person name="Steczkiewicz K."/>
            <person name="Drgas O."/>
            <person name="Orlowska M."/>
            <person name="Perlinska-Lenart U."/>
            <person name="Aleksandrzak-Piekarczyk T."/>
            <person name="Szatraj K."/>
            <person name="Zielenkiewicz U."/>
            <person name="Pilsyk S."/>
            <person name="Malc E."/>
            <person name="Mieczkowski P."/>
            <person name="Kruszewska J.S."/>
            <person name="Biernat P."/>
            <person name="Pawlowska J."/>
        </authorList>
    </citation>
    <scope>NUCLEOTIDE SEQUENCE</scope>
    <source>
        <strain evidence="15">WA0000017839</strain>
    </source>
</reference>
<proteinExistence type="inferred from homology"/>
<comment type="caution">
    <text evidence="15">The sequence shown here is derived from an EMBL/GenBank/DDBJ whole genome shotgun (WGS) entry which is preliminary data.</text>
</comment>
<dbReference type="PROSITE" id="PS50237">
    <property type="entry name" value="HECT"/>
    <property type="match status" value="1"/>
</dbReference>
<dbReference type="GO" id="GO:0000209">
    <property type="term" value="P:protein polyubiquitination"/>
    <property type="evidence" value="ECO:0007669"/>
    <property type="project" value="TreeGrafter"/>
</dbReference>
<feature type="compositionally biased region" description="Low complexity" evidence="12">
    <location>
        <begin position="2074"/>
        <end position="2090"/>
    </location>
</feature>
<dbReference type="EC" id="2.3.2.26" evidence="4"/>
<dbReference type="SUPFAM" id="SSF48371">
    <property type="entry name" value="ARM repeat"/>
    <property type="match status" value="1"/>
</dbReference>
<dbReference type="Gene3D" id="3.90.1750.10">
    <property type="entry name" value="Hect, E3 ligase catalytic domains"/>
    <property type="match status" value="1"/>
</dbReference>
<dbReference type="PANTHER" id="PTHR11254:SF67">
    <property type="entry name" value="E3 UBIQUITIN-PROTEIN LIGASE HUWE1"/>
    <property type="match status" value="1"/>
</dbReference>
<dbReference type="OrthoDB" id="8068875at2759"/>
<dbReference type="Pfam" id="PF06012">
    <property type="entry name" value="DUF908"/>
    <property type="match status" value="2"/>
</dbReference>
<feature type="region of interest" description="Disordered" evidence="12">
    <location>
        <begin position="2703"/>
        <end position="2730"/>
    </location>
</feature>
<evidence type="ECO:0000256" key="11">
    <source>
        <dbReference type="PROSITE-ProRule" id="PRU00104"/>
    </source>
</evidence>
<dbReference type="FunFam" id="3.90.1750.10:FF:000026">
    <property type="entry name" value="E3 ubiquitin-protein ligase HACE1"/>
    <property type="match status" value="1"/>
</dbReference>
<dbReference type="InterPro" id="IPR016024">
    <property type="entry name" value="ARM-type_fold"/>
</dbReference>
<comment type="catalytic activity">
    <reaction evidence="1">
        <text>S-ubiquitinyl-[E2 ubiquitin-conjugating enzyme]-L-cysteine + [acceptor protein]-L-lysine = [E2 ubiquitin-conjugating enzyme]-L-cysteine + N(6)-ubiquitinyl-[acceptor protein]-L-lysine.</text>
        <dbReference type="EC" id="2.3.2.26"/>
    </reaction>
</comment>
<dbReference type="Pfam" id="PF14377">
    <property type="entry name" value="UBM"/>
    <property type="match status" value="2"/>
</dbReference>
<feature type="region of interest" description="Disordered" evidence="12">
    <location>
        <begin position="1269"/>
        <end position="1314"/>
    </location>
</feature>
<feature type="compositionally biased region" description="Basic and acidic residues" evidence="12">
    <location>
        <begin position="2834"/>
        <end position="2849"/>
    </location>
</feature>
<evidence type="ECO:0000256" key="4">
    <source>
        <dbReference type="ARBA" id="ARBA00012485"/>
    </source>
</evidence>
<dbReference type="InterPro" id="IPR010314">
    <property type="entry name" value="E3_Ub_ligase_DUF913"/>
</dbReference>
<feature type="compositionally biased region" description="Polar residues" evidence="12">
    <location>
        <begin position="2536"/>
        <end position="2549"/>
    </location>
</feature>
<dbReference type="UniPathway" id="UPA00143"/>
<feature type="compositionally biased region" description="Acidic residues" evidence="12">
    <location>
        <begin position="1990"/>
        <end position="2020"/>
    </location>
</feature>
<dbReference type="PANTHER" id="PTHR11254">
    <property type="entry name" value="HECT DOMAIN UBIQUITIN-PROTEIN LIGASE"/>
    <property type="match status" value="1"/>
</dbReference>
<organism evidence="15 16">
    <name type="scientific">Mucor saturninus</name>
    <dbReference type="NCBI Taxonomy" id="64648"/>
    <lineage>
        <taxon>Eukaryota</taxon>
        <taxon>Fungi</taxon>
        <taxon>Fungi incertae sedis</taxon>
        <taxon>Mucoromycota</taxon>
        <taxon>Mucoromycotina</taxon>
        <taxon>Mucoromycetes</taxon>
        <taxon>Mucorales</taxon>
        <taxon>Mucorineae</taxon>
        <taxon>Mucoraceae</taxon>
        <taxon>Mucor</taxon>
    </lineage>
</organism>
<dbReference type="Gene3D" id="3.30.2160.10">
    <property type="entry name" value="Hect, E3 ligase catalytic domain"/>
    <property type="match status" value="1"/>
</dbReference>
<evidence type="ECO:0000256" key="12">
    <source>
        <dbReference type="SAM" id="MobiDB-lite"/>
    </source>
</evidence>
<dbReference type="CDD" id="cd00078">
    <property type="entry name" value="HECTc"/>
    <property type="match status" value="1"/>
</dbReference>
<dbReference type="GO" id="GO:0005634">
    <property type="term" value="C:nucleus"/>
    <property type="evidence" value="ECO:0007669"/>
    <property type="project" value="UniProtKB-SubCell"/>
</dbReference>
<feature type="compositionally biased region" description="Acidic residues" evidence="12">
    <location>
        <begin position="2153"/>
        <end position="2178"/>
    </location>
</feature>
<dbReference type="SMART" id="SM00119">
    <property type="entry name" value="HECTc"/>
    <property type="match status" value="1"/>
</dbReference>
<keyword evidence="8" id="KW-0509">mRNA transport</keyword>
<feature type="compositionally biased region" description="Polar residues" evidence="12">
    <location>
        <begin position="2703"/>
        <end position="2712"/>
    </location>
</feature>
<dbReference type="InterPro" id="IPR000569">
    <property type="entry name" value="HECT_dom"/>
</dbReference>
<feature type="compositionally biased region" description="Acidic residues" evidence="12">
    <location>
        <begin position="2059"/>
        <end position="2073"/>
    </location>
</feature>
<feature type="domain" description="HECT" evidence="14">
    <location>
        <begin position="3142"/>
        <end position="3478"/>
    </location>
</feature>
<dbReference type="InterPro" id="IPR050409">
    <property type="entry name" value="E3_ubiq-protein_ligase"/>
</dbReference>
<evidence type="ECO:0000259" key="14">
    <source>
        <dbReference type="PROSITE" id="PS50237"/>
    </source>
</evidence>
<feature type="compositionally biased region" description="Basic and acidic residues" evidence="12">
    <location>
        <begin position="1934"/>
        <end position="1950"/>
    </location>
</feature>
<evidence type="ECO:0000313" key="15">
    <source>
        <dbReference type="EMBL" id="KAG2213834.1"/>
    </source>
</evidence>
<dbReference type="EMBL" id="JAEPRD010000002">
    <property type="protein sequence ID" value="KAG2213834.1"/>
    <property type="molecule type" value="Genomic_DNA"/>
</dbReference>
<dbReference type="InterPro" id="IPR011989">
    <property type="entry name" value="ARM-like"/>
</dbReference>
<evidence type="ECO:0000256" key="1">
    <source>
        <dbReference type="ARBA" id="ARBA00000885"/>
    </source>
</evidence>
<feature type="compositionally biased region" description="Acidic residues" evidence="12">
    <location>
        <begin position="1282"/>
        <end position="1314"/>
    </location>
</feature>
<keyword evidence="16" id="KW-1185">Reference proteome</keyword>